<gene>
    <name evidence="10" type="primary">LOC100906480</name>
</gene>
<keyword evidence="9" id="KW-1185">Reference proteome</keyword>
<accession>A0AAJ6VVE7</accession>
<dbReference type="PROSITE" id="PS00388">
    <property type="entry name" value="PROTEASOME_ALPHA_1"/>
    <property type="match status" value="1"/>
</dbReference>
<evidence type="ECO:0000313" key="9">
    <source>
        <dbReference type="Proteomes" id="UP000694867"/>
    </source>
</evidence>
<dbReference type="PROSITE" id="PS51475">
    <property type="entry name" value="PROTEASOME_ALPHA_2"/>
    <property type="match status" value="1"/>
</dbReference>
<dbReference type="InterPro" id="IPR023332">
    <property type="entry name" value="Proteasome_alpha-type"/>
</dbReference>
<dbReference type="GO" id="GO:0006511">
    <property type="term" value="P:ubiquitin-dependent protein catabolic process"/>
    <property type="evidence" value="ECO:0007669"/>
    <property type="project" value="InterPro"/>
</dbReference>
<feature type="region of interest" description="Disordered" evidence="7">
    <location>
        <begin position="238"/>
        <end position="258"/>
    </location>
</feature>
<sequence length="258" mass="28763">MYRNQYDNDVTVWSPQGRLHQVEYAMEAVKQGSATIGLKNEDYAVLLALKRASSELSAHQKKIIPIDLHVGVSLAGLTADARVLSKIMRNECLNHRFAFDSPLRIAKLVSYMGNRMQSCTQGYDRRPYGVGLLIAGYDDSGPQIYQTCPSANFYNCKAMAIGARSQSARTYLENHLDELKTASLDDLLRHGLRGLRDCLPNDVELSSKNVSIAIVGKDRNFTIYEDEGCEPFLAMIAGEDRGRGERPPAADDPEEMER</sequence>
<name>A0AAJ6VVE7_9ACAR</name>
<evidence type="ECO:0000313" key="10">
    <source>
        <dbReference type="RefSeq" id="XP_003738557.1"/>
    </source>
</evidence>
<evidence type="ECO:0000256" key="6">
    <source>
        <dbReference type="RuleBase" id="RU000551"/>
    </source>
</evidence>
<evidence type="ECO:0000256" key="5">
    <source>
        <dbReference type="PROSITE-ProRule" id="PRU00808"/>
    </source>
</evidence>
<feature type="domain" description="Proteasome alpha-type subunits" evidence="8">
    <location>
        <begin position="6"/>
        <end position="28"/>
    </location>
</feature>
<protein>
    <recommendedName>
        <fullName evidence="6">Proteasome subunit alpha type</fullName>
    </recommendedName>
</protein>
<dbReference type="PANTHER" id="PTHR11599">
    <property type="entry name" value="PROTEASOME SUBUNIT ALPHA/BETA"/>
    <property type="match status" value="1"/>
</dbReference>
<comment type="subunit">
    <text evidence="6">The 20S proteasome core is composed of 28 subunits that are arranged in four stacked rings, resulting in a barrel-shaped structure. The two end rings are each formed by seven alpha subunits, and the two central rings are each formed by seven beta subunits.</text>
</comment>
<dbReference type="SMART" id="SM00948">
    <property type="entry name" value="Proteasome_A_N"/>
    <property type="match status" value="1"/>
</dbReference>
<dbReference type="Pfam" id="PF10584">
    <property type="entry name" value="Proteasome_A_N"/>
    <property type="match status" value="1"/>
</dbReference>
<dbReference type="Gene3D" id="3.60.20.10">
    <property type="entry name" value="Glutamine Phosphoribosylpyrophosphate, subunit 1, domain 1"/>
    <property type="match status" value="1"/>
</dbReference>
<dbReference type="FunFam" id="3.60.20.10:FF:000063">
    <property type="entry name" value="Proteasome subunit alpha type"/>
    <property type="match status" value="1"/>
</dbReference>
<evidence type="ECO:0000256" key="4">
    <source>
        <dbReference type="ARBA" id="ARBA00023242"/>
    </source>
</evidence>
<dbReference type="GO" id="GO:0019773">
    <property type="term" value="C:proteasome core complex, alpha-subunit complex"/>
    <property type="evidence" value="ECO:0007669"/>
    <property type="project" value="UniProtKB-UniRule"/>
</dbReference>
<dbReference type="GeneID" id="100906480"/>
<dbReference type="AlphaFoldDB" id="A0AAJ6VVE7"/>
<dbReference type="RefSeq" id="XP_003738557.1">
    <property type="nucleotide sequence ID" value="XM_003738509.1"/>
</dbReference>
<evidence type="ECO:0000259" key="8">
    <source>
        <dbReference type="PROSITE" id="PS00388"/>
    </source>
</evidence>
<evidence type="ECO:0000256" key="3">
    <source>
        <dbReference type="ARBA" id="ARBA00022942"/>
    </source>
</evidence>
<dbReference type="CDD" id="cd03749">
    <property type="entry name" value="proteasome_alpha_type_1"/>
    <property type="match status" value="1"/>
</dbReference>
<dbReference type="InterPro" id="IPR050115">
    <property type="entry name" value="Proteasome_alpha"/>
</dbReference>
<dbReference type="InterPro" id="IPR001353">
    <property type="entry name" value="Proteasome_sua/b"/>
</dbReference>
<proteinExistence type="inferred from homology"/>
<dbReference type="SUPFAM" id="SSF56235">
    <property type="entry name" value="N-terminal nucleophile aminohydrolases (Ntn hydrolases)"/>
    <property type="match status" value="1"/>
</dbReference>
<dbReference type="InterPro" id="IPR029055">
    <property type="entry name" value="Ntn_hydrolases_N"/>
</dbReference>
<dbReference type="InterPro" id="IPR035144">
    <property type="entry name" value="Proteasome_alpha1"/>
</dbReference>
<dbReference type="InterPro" id="IPR000426">
    <property type="entry name" value="Proteasome_asu_N"/>
</dbReference>
<feature type="compositionally biased region" description="Basic and acidic residues" evidence="7">
    <location>
        <begin position="238"/>
        <end position="249"/>
    </location>
</feature>
<comment type="subcellular location">
    <subcellularLocation>
        <location evidence="6">Cytoplasm</location>
    </subcellularLocation>
    <subcellularLocation>
        <location evidence="6">Nucleus</location>
    </subcellularLocation>
</comment>
<organism evidence="9 10">
    <name type="scientific">Galendromus occidentalis</name>
    <name type="common">western predatory mite</name>
    <dbReference type="NCBI Taxonomy" id="34638"/>
    <lineage>
        <taxon>Eukaryota</taxon>
        <taxon>Metazoa</taxon>
        <taxon>Ecdysozoa</taxon>
        <taxon>Arthropoda</taxon>
        <taxon>Chelicerata</taxon>
        <taxon>Arachnida</taxon>
        <taxon>Acari</taxon>
        <taxon>Parasitiformes</taxon>
        <taxon>Mesostigmata</taxon>
        <taxon>Gamasina</taxon>
        <taxon>Phytoseioidea</taxon>
        <taxon>Phytoseiidae</taxon>
        <taxon>Typhlodrominae</taxon>
        <taxon>Galendromus</taxon>
    </lineage>
</organism>
<reference evidence="10" key="1">
    <citation type="submission" date="2025-08" db="UniProtKB">
        <authorList>
            <consortium name="RefSeq"/>
        </authorList>
    </citation>
    <scope>IDENTIFICATION</scope>
</reference>
<comment type="function">
    <text evidence="1">The proteasome is a multicatalytic proteinase complex which is characterized by its ability to cleave peptides with Arg, Phe, Tyr, Leu, and Glu adjacent to the leaving group at neutral or slightly basic pH. The proteasome has an ATP-dependent proteolytic activity.</text>
</comment>
<evidence type="ECO:0000256" key="2">
    <source>
        <dbReference type="ARBA" id="ARBA00022490"/>
    </source>
</evidence>
<dbReference type="GO" id="GO:0005634">
    <property type="term" value="C:nucleus"/>
    <property type="evidence" value="ECO:0007669"/>
    <property type="project" value="UniProtKB-SubCell"/>
</dbReference>
<dbReference type="GO" id="GO:0005737">
    <property type="term" value="C:cytoplasm"/>
    <property type="evidence" value="ECO:0007669"/>
    <property type="project" value="UniProtKB-SubCell"/>
</dbReference>
<keyword evidence="3 5" id="KW-0647">Proteasome</keyword>
<evidence type="ECO:0000256" key="7">
    <source>
        <dbReference type="SAM" id="MobiDB-lite"/>
    </source>
</evidence>
<evidence type="ECO:0000256" key="1">
    <source>
        <dbReference type="ARBA" id="ARBA00002000"/>
    </source>
</evidence>
<keyword evidence="4 6" id="KW-0539">Nucleus</keyword>
<dbReference type="Pfam" id="PF00227">
    <property type="entry name" value="Proteasome"/>
    <property type="match status" value="1"/>
</dbReference>
<dbReference type="CTD" id="34359"/>
<comment type="similarity">
    <text evidence="5 6">Belongs to the peptidase T1A family.</text>
</comment>
<dbReference type="KEGG" id="goe:100906480"/>
<dbReference type="Proteomes" id="UP000694867">
    <property type="component" value="Unplaced"/>
</dbReference>
<keyword evidence="2 6" id="KW-0963">Cytoplasm</keyword>